<feature type="repeat" description="RCC1" evidence="2">
    <location>
        <begin position="359"/>
        <end position="414"/>
    </location>
</feature>
<evidence type="ECO:0000256" key="2">
    <source>
        <dbReference type="PROSITE-ProRule" id="PRU00235"/>
    </source>
</evidence>
<evidence type="ECO:0000256" key="1">
    <source>
        <dbReference type="ARBA" id="ARBA00022737"/>
    </source>
</evidence>
<sequence length="898" mass="98864">MRLYAAGSNARGQLASADLEDQHYFSPCKFLSISYSSDLPTGTTRVLDLACGSNHTLLLLERESGAELWGCGDSSKRQLLSLGSTLVFQHLPFDPARYGLDGYEITGIAACWETSFVILTPPAVTQSAELEHSTPKSDVVVSFGANDFGDRGGPSGVADDVTIIDFRNVAIPGIVSARVRDIATGPHHVTTLLEDENKPISAVVGWGAYRHGQLGTGALTLATPAPNPKTKRPSRPGPVQMVDKPLIILNHQDRPVRLAAGSQHTLILHESGKITKLGSSRRGQLDIPEREFKGAYMGCTWTASFVVSEDGQVEACGSSNHGQLGRGDNAPAEFAPVPLPDSVEQLACGSEHILAIIGEEVWAWGWNEHGNLGVGHIEDARAPMRVWPPADGTFEEKVVAIWAGHSGDFLAVKYDSIGILGFDQQKVHLIHPAQRVIDIVAFQHVGLEATVAPKSTRKQGNYEPCGISRVIHAEGRPKPDGETQSLDLTSVWPEWKARDNACALVWLKMDSSSLTLIPKDVIQALEGVSELIKDNMFEEDQRICSSRTEEHSRRGAKVRAEHEEEQVLQGAKPSIQAQIVDIIGRITFQHVGLGPEMKWLPLFTALAYSALGIRAEGGPAAAALDGEIKEANATTIWSDWKDGDKRAWLAANGILSPDVQLEEEETGSDGLNKLMENYFFEEDQTVHSTWSEEELQMWLISRRFVPRDEARSLGRSDLIERVGANYLASEMSSCHGWTPAEAREWLQQNGHAEEAEAATDKDIFEVMMKYFKKGSDATAEFMVWPDSRLRAFLRARGVKEPKVGKRQRPDLVHMVRVRSKQKPTTTEDLVKQLKNVLDSGADWSEEQLVSVLAILGGNKHRGPGKALREASRFQRTADNLKKNTEEEKMRQHTERDEL</sequence>
<dbReference type="PROSITE" id="PS00626">
    <property type="entry name" value="RCC1_2"/>
    <property type="match status" value="1"/>
</dbReference>
<feature type="repeat" description="RCC1" evidence="2">
    <location>
        <begin position="311"/>
        <end position="359"/>
    </location>
</feature>
<dbReference type="EMBL" id="JACYCC010000025">
    <property type="protein sequence ID" value="KAF8684541.1"/>
    <property type="molecule type" value="Genomic_DNA"/>
</dbReference>
<feature type="repeat" description="RCC1" evidence="2">
    <location>
        <begin position="1"/>
        <end position="62"/>
    </location>
</feature>
<feature type="repeat" description="RCC1" evidence="2">
    <location>
        <begin position="201"/>
        <end position="271"/>
    </location>
</feature>
<feature type="repeat" description="RCC1" evidence="2">
    <location>
        <begin position="138"/>
        <end position="195"/>
    </location>
</feature>
<dbReference type="InterPro" id="IPR009091">
    <property type="entry name" value="RCC1/BLIP-II"/>
</dbReference>
<evidence type="ECO:0000256" key="3">
    <source>
        <dbReference type="SAM" id="MobiDB-lite"/>
    </source>
</evidence>
<reference evidence="4" key="1">
    <citation type="submission" date="2020-09" db="EMBL/GenBank/DDBJ databases">
        <title>Comparative genome analyses of four rice-infecting Rhizoctonia solani isolates reveal extensive enrichment of homogalacturonan modification genes.</title>
        <authorList>
            <person name="Lee D.-Y."/>
            <person name="Jeon J."/>
            <person name="Kim K.-T."/>
            <person name="Cheong K."/>
            <person name="Song H."/>
            <person name="Choi G."/>
            <person name="Ko J."/>
            <person name="Opiyo S.O."/>
            <person name="Zuo S."/>
            <person name="Madhav S."/>
            <person name="Lee Y.-H."/>
            <person name="Wang G.-L."/>
        </authorList>
    </citation>
    <scope>NUCLEOTIDE SEQUENCE</scope>
    <source>
        <strain evidence="4">AG1-IA YN-7</strain>
    </source>
</reference>
<comment type="caution">
    <text evidence="4">The sequence shown here is derived from an EMBL/GenBank/DDBJ whole genome shotgun (WGS) entry which is preliminary data.</text>
</comment>
<dbReference type="PROSITE" id="PS50012">
    <property type="entry name" value="RCC1_3"/>
    <property type="match status" value="5"/>
</dbReference>
<protein>
    <submittedName>
        <fullName evidence="4">Chromosome condensation (RCC1) repeat</fullName>
    </submittedName>
</protein>
<keyword evidence="1" id="KW-0677">Repeat</keyword>
<dbReference type="InterPro" id="IPR000408">
    <property type="entry name" value="Reg_chr_condens"/>
</dbReference>
<dbReference type="InterPro" id="IPR051210">
    <property type="entry name" value="Ub_ligase/GEF_domain"/>
</dbReference>
<proteinExistence type="predicted"/>
<gene>
    <name evidence="4" type="ORF">RHS04_01204</name>
</gene>
<feature type="region of interest" description="Disordered" evidence="3">
    <location>
        <begin position="860"/>
        <end position="898"/>
    </location>
</feature>
<evidence type="ECO:0000313" key="4">
    <source>
        <dbReference type="EMBL" id="KAF8684541.1"/>
    </source>
</evidence>
<dbReference type="AlphaFoldDB" id="A0A8H7LM60"/>
<dbReference type="SUPFAM" id="SSF50985">
    <property type="entry name" value="RCC1/BLIP-II"/>
    <property type="match status" value="1"/>
</dbReference>
<accession>A0A8H7LM60</accession>
<evidence type="ECO:0000313" key="5">
    <source>
        <dbReference type="Proteomes" id="UP000650582"/>
    </source>
</evidence>
<dbReference type="Pfam" id="PF00415">
    <property type="entry name" value="RCC1"/>
    <property type="match status" value="3"/>
</dbReference>
<dbReference type="PANTHER" id="PTHR22870:SF466">
    <property type="entry name" value="ANKYRIN REPEAT-CONTAINING PROTEIN"/>
    <property type="match status" value="1"/>
</dbReference>
<organism evidence="4 5">
    <name type="scientific">Rhizoctonia solani</name>
    <dbReference type="NCBI Taxonomy" id="456999"/>
    <lineage>
        <taxon>Eukaryota</taxon>
        <taxon>Fungi</taxon>
        <taxon>Dikarya</taxon>
        <taxon>Basidiomycota</taxon>
        <taxon>Agaricomycotina</taxon>
        <taxon>Agaricomycetes</taxon>
        <taxon>Cantharellales</taxon>
        <taxon>Ceratobasidiaceae</taxon>
        <taxon>Rhizoctonia</taxon>
    </lineage>
</organism>
<dbReference type="PANTHER" id="PTHR22870">
    <property type="entry name" value="REGULATOR OF CHROMOSOME CONDENSATION"/>
    <property type="match status" value="1"/>
</dbReference>
<dbReference type="Gene3D" id="2.130.10.30">
    <property type="entry name" value="Regulator of chromosome condensation 1/beta-lactamase-inhibitor protein II"/>
    <property type="match status" value="2"/>
</dbReference>
<dbReference type="Proteomes" id="UP000650582">
    <property type="component" value="Unassembled WGS sequence"/>
</dbReference>
<name>A0A8H7LM60_9AGAM</name>
<feature type="compositionally biased region" description="Basic and acidic residues" evidence="3">
    <location>
        <begin position="878"/>
        <end position="898"/>
    </location>
</feature>